<evidence type="ECO:0000313" key="3">
    <source>
        <dbReference type="Proteomes" id="UP000539350"/>
    </source>
</evidence>
<accession>A0A7W2TXB4</accession>
<keyword evidence="3" id="KW-1185">Reference proteome</keyword>
<dbReference type="Proteomes" id="UP000539350">
    <property type="component" value="Unassembled WGS sequence"/>
</dbReference>
<organism evidence="2 3">
    <name type="scientific">Sediminihaliea albiluteola</name>
    <dbReference type="NCBI Taxonomy" id="2758564"/>
    <lineage>
        <taxon>Bacteria</taxon>
        <taxon>Pseudomonadati</taxon>
        <taxon>Pseudomonadota</taxon>
        <taxon>Gammaproteobacteria</taxon>
        <taxon>Cellvibrionales</taxon>
        <taxon>Halieaceae</taxon>
        <taxon>Sediminihaliea</taxon>
    </lineage>
</organism>
<gene>
    <name evidence="2" type="ORF">H2508_11235</name>
</gene>
<comment type="caution">
    <text evidence="2">The sequence shown here is derived from an EMBL/GenBank/DDBJ whole genome shotgun (WGS) entry which is preliminary data.</text>
</comment>
<evidence type="ECO:0000313" key="2">
    <source>
        <dbReference type="EMBL" id="MBA6413682.1"/>
    </source>
</evidence>
<reference evidence="2 3" key="1">
    <citation type="submission" date="2020-07" db="EMBL/GenBank/DDBJ databases">
        <title>Halieaceae bacterium, F7430, whole genome shotgun sequencing project.</title>
        <authorList>
            <person name="Jiang S."/>
            <person name="Liu Z.W."/>
            <person name="Du Z.J."/>
        </authorList>
    </citation>
    <scope>NUCLEOTIDE SEQUENCE [LARGE SCALE GENOMIC DNA]</scope>
    <source>
        <strain evidence="2 3">F7430</strain>
    </source>
</reference>
<evidence type="ECO:0000256" key="1">
    <source>
        <dbReference type="SAM" id="MobiDB-lite"/>
    </source>
</evidence>
<dbReference type="EMBL" id="JACFXU010000015">
    <property type="protein sequence ID" value="MBA6413682.1"/>
    <property type="molecule type" value="Genomic_DNA"/>
</dbReference>
<name>A0A7W2TXB4_9GAMM</name>
<protein>
    <submittedName>
        <fullName evidence="2">Uncharacterized protein</fullName>
    </submittedName>
</protein>
<sequence>MNSHSSLSKGDSLSDVLLQLGPPLRISSSAQGYVLAWEFWRVNEDSLGISLGALGADVFSIDWGKAKVSGEFLMLAFDHEHRLASATYSLWDNRSGGGSALQPLLGIADVVEVGDLVQALPQHEWGETLLGPLPHSLNSSSRPDMGSSGIQQRGTPSGVGQQSLEMH</sequence>
<feature type="region of interest" description="Disordered" evidence="1">
    <location>
        <begin position="131"/>
        <end position="167"/>
    </location>
</feature>
<dbReference type="AlphaFoldDB" id="A0A7W2TXB4"/>
<feature type="compositionally biased region" description="Polar residues" evidence="1">
    <location>
        <begin position="136"/>
        <end position="167"/>
    </location>
</feature>
<dbReference type="RefSeq" id="WP_182173510.1">
    <property type="nucleotide sequence ID" value="NZ_JACFXU010000015.1"/>
</dbReference>
<proteinExistence type="predicted"/>